<comment type="cofactor">
    <cofactor evidence="1">
        <name>pyridoxal 5'-phosphate</name>
        <dbReference type="ChEBI" id="CHEBI:597326"/>
    </cofactor>
</comment>
<keyword evidence="12" id="KW-1185">Reference proteome</keyword>
<dbReference type="InterPro" id="IPR015424">
    <property type="entry name" value="PyrdxlP-dep_Trfase"/>
</dbReference>
<evidence type="ECO:0000256" key="6">
    <source>
        <dbReference type="ARBA" id="ARBA00048528"/>
    </source>
</evidence>
<feature type="region of interest" description="Disordered" evidence="7">
    <location>
        <begin position="1768"/>
        <end position="1809"/>
    </location>
</feature>
<dbReference type="Pfam" id="PF01569">
    <property type="entry name" value="PAP2"/>
    <property type="match status" value="1"/>
</dbReference>
<feature type="domain" description="Aminotransferase class I/classII large" evidence="9">
    <location>
        <begin position="1414"/>
        <end position="1694"/>
    </location>
</feature>
<proteinExistence type="inferred from homology"/>
<dbReference type="EC" id="2.3.1.50" evidence="3"/>
<dbReference type="GO" id="GO:0016020">
    <property type="term" value="C:membrane"/>
    <property type="evidence" value="ECO:0007669"/>
    <property type="project" value="GOC"/>
</dbReference>
<evidence type="ECO:0000256" key="8">
    <source>
        <dbReference type="SAM" id="Phobius"/>
    </source>
</evidence>
<feature type="transmembrane region" description="Helical" evidence="8">
    <location>
        <begin position="2058"/>
        <end position="2079"/>
    </location>
</feature>
<name>A0A0M0K824_9EUKA</name>
<evidence type="ECO:0000256" key="3">
    <source>
        <dbReference type="ARBA" id="ARBA00013220"/>
    </source>
</evidence>
<dbReference type="Pfam" id="PF00155">
    <property type="entry name" value="Aminotran_1_2"/>
    <property type="match status" value="2"/>
</dbReference>
<evidence type="ECO:0000259" key="9">
    <source>
        <dbReference type="Pfam" id="PF00155"/>
    </source>
</evidence>
<keyword evidence="4 11" id="KW-0808">Transferase</keyword>
<feature type="domain" description="Aminotransferase class I/classII large" evidence="9">
    <location>
        <begin position="960"/>
        <end position="1324"/>
    </location>
</feature>
<comment type="catalytic activity">
    <reaction evidence="6">
        <text>L-serine + hexadecanoyl-CoA + H(+) = 3-oxosphinganine + CO2 + CoA</text>
        <dbReference type="Rhea" id="RHEA:14761"/>
        <dbReference type="ChEBI" id="CHEBI:15378"/>
        <dbReference type="ChEBI" id="CHEBI:16526"/>
        <dbReference type="ChEBI" id="CHEBI:33384"/>
        <dbReference type="ChEBI" id="CHEBI:57287"/>
        <dbReference type="ChEBI" id="CHEBI:57379"/>
        <dbReference type="ChEBI" id="CHEBI:58299"/>
        <dbReference type="EC" id="2.3.1.50"/>
    </reaction>
</comment>
<dbReference type="InterPro" id="IPR000326">
    <property type="entry name" value="PAP2/HPO"/>
</dbReference>
<dbReference type="PANTHER" id="PTHR13693">
    <property type="entry name" value="CLASS II AMINOTRANSFERASE/8-AMINO-7-OXONONANOATE SYNTHASE"/>
    <property type="match status" value="1"/>
</dbReference>
<dbReference type="GO" id="GO:0046513">
    <property type="term" value="P:ceramide biosynthetic process"/>
    <property type="evidence" value="ECO:0007669"/>
    <property type="project" value="TreeGrafter"/>
</dbReference>
<dbReference type="Proteomes" id="UP000037460">
    <property type="component" value="Unassembled WGS sequence"/>
</dbReference>
<dbReference type="GO" id="GO:0004758">
    <property type="term" value="F:serine C-palmitoyltransferase activity"/>
    <property type="evidence" value="ECO:0007669"/>
    <property type="project" value="UniProtKB-EC"/>
</dbReference>
<dbReference type="InterPro" id="IPR015422">
    <property type="entry name" value="PyrdxlP-dep_Trfase_small"/>
</dbReference>
<feature type="compositionally biased region" description="Basic and acidic residues" evidence="7">
    <location>
        <begin position="1778"/>
        <end position="1791"/>
    </location>
</feature>
<dbReference type="GO" id="GO:0017059">
    <property type="term" value="C:serine palmitoyltransferase complex"/>
    <property type="evidence" value="ECO:0007669"/>
    <property type="project" value="TreeGrafter"/>
</dbReference>
<organism evidence="11 12">
    <name type="scientific">Chrysochromulina tobinii</name>
    <dbReference type="NCBI Taxonomy" id="1460289"/>
    <lineage>
        <taxon>Eukaryota</taxon>
        <taxon>Haptista</taxon>
        <taxon>Haptophyta</taxon>
        <taxon>Prymnesiophyceae</taxon>
        <taxon>Prymnesiales</taxon>
        <taxon>Chrysochromulinaceae</taxon>
        <taxon>Chrysochromulina</taxon>
    </lineage>
</organism>
<gene>
    <name evidence="11" type="ORF">Ctob_007865</name>
</gene>
<dbReference type="InterPro" id="IPR001917">
    <property type="entry name" value="Aminotrans_II_pyridoxalP_BS"/>
</dbReference>
<evidence type="ECO:0000313" key="12">
    <source>
        <dbReference type="Proteomes" id="UP000037460"/>
    </source>
</evidence>
<dbReference type="PROSITE" id="PS00599">
    <property type="entry name" value="AA_TRANSFER_CLASS_2"/>
    <property type="match status" value="1"/>
</dbReference>
<dbReference type="GO" id="GO:0046512">
    <property type="term" value="P:sphingosine biosynthetic process"/>
    <property type="evidence" value="ECO:0007669"/>
    <property type="project" value="TreeGrafter"/>
</dbReference>
<evidence type="ECO:0000256" key="4">
    <source>
        <dbReference type="ARBA" id="ARBA00022679"/>
    </source>
</evidence>
<feature type="transmembrane region" description="Helical" evidence="8">
    <location>
        <begin position="865"/>
        <end position="883"/>
    </location>
</feature>
<dbReference type="InterPro" id="IPR036938">
    <property type="entry name" value="PAP2/HPO_sf"/>
</dbReference>
<dbReference type="SUPFAM" id="SSF48317">
    <property type="entry name" value="Acid phosphatase/Vanadium-dependent haloperoxidase"/>
    <property type="match status" value="1"/>
</dbReference>
<dbReference type="Gene3D" id="3.90.1150.10">
    <property type="entry name" value="Aspartate Aminotransferase, domain 1"/>
    <property type="match status" value="1"/>
</dbReference>
<dbReference type="EMBL" id="JWZX01001185">
    <property type="protein sequence ID" value="KOO34538.1"/>
    <property type="molecule type" value="Genomic_DNA"/>
</dbReference>
<feature type="transmembrane region" description="Helical" evidence="8">
    <location>
        <begin position="1961"/>
        <end position="1982"/>
    </location>
</feature>
<feature type="region of interest" description="Disordered" evidence="7">
    <location>
        <begin position="23"/>
        <end position="45"/>
    </location>
</feature>
<protein>
    <recommendedName>
        <fullName evidence="3">serine C-palmitoyltransferase</fullName>
        <ecNumber evidence="3">2.3.1.50</ecNumber>
    </recommendedName>
</protein>
<feature type="transmembrane region" description="Helical" evidence="8">
    <location>
        <begin position="797"/>
        <end position="815"/>
    </location>
</feature>
<keyword evidence="5" id="KW-0663">Pyridoxal phosphate</keyword>
<evidence type="ECO:0000313" key="11">
    <source>
        <dbReference type="EMBL" id="KOO34538.1"/>
    </source>
</evidence>
<feature type="transmembrane region" description="Helical" evidence="8">
    <location>
        <begin position="2002"/>
        <end position="2020"/>
    </location>
</feature>
<evidence type="ECO:0000256" key="1">
    <source>
        <dbReference type="ARBA" id="ARBA00001933"/>
    </source>
</evidence>
<dbReference type="SUPFAM" id="SSF53383">
    <property type="entry name" value="PLP-dependent transferases"/>
    <property type="match status" value="2"/>
</dbReference>
<keyword evidence="8" id="KW-0472">Membrane</keyword>
<dbReference type="OrthoDB" id="65434at2759"/>
<comment type="similarity">
    <text evidence="2">Belongs to the class-II pyridoxal-phosphate-dependent aminotransferase family.</text>
</comment>
<feature type="transmembrane region" description="Helical" evidence="8">
    <location>
        <begin position="2184"/>
        <end position="2205"/>
    </location>
</feature>
<evidence type="ECO:0000256" key="2">
    <source>
        <dbReference type="ARBA" id="ARBA00008392"/>
    </source>
</evidence>
<dbReference type="GO" id="GO:0030170">
    <property type="term" value="F:pyridoxal phosphate binding"/>
    <property type="evidence" value="ECO:0007669"/>
    <property type="project" value="InterPro"/>
</dbReference>
<feature type="transmembrane region" description="Helical" evidence="8">
    <location>
        <begin position="2144"/>
        <end position="2164"/>
    </location>
</feature>
<evidence type="ECO:0000256" key="5">
    <source>
        <dbReference type="ARBA" id="ARBA00022898"/>
    </source>
</evidence>
<comment type="caution">
    <text evidence="11">The sequence shown here is derived from an EMBL/GenBank/DDBJ whole genome shotgun (WGS) entry which is preliminary data.</text>
</comment>
<reference evidence="12" key="1">
    <citation type="journal article" date="2015" name="PLoS Genet.">
        <title>Genome Sequence and Transcriptome Analyses of Chrysochromulina tobin: Metabolic Tools for Enhanced Algal Fitness in the Prominent Order Prymnesiales (Haptophyceae).</title>
        <authorList>
            <person name="Hovde B.T."/>
            <person name="Deodato C.R."/>
            <person name="Hunsperger H.M."/>
            <person name="Ryken S.A."/>
            <person name="Yost W."/>
            <person name="Jha R.K."/>
            <person name="Patterson J."/>
            <person name="Monnat R.J. Jr."/>
            <person name="Barlow S.B."/>
            <person name="Starkenburg S.R."/>
            <person name="Cattolico R.A."/>
        </authorList>
    </citation>
    <scope>NUCLEOTIDE SEQUENCE</scope>
    <source>
        <strain evidence="12">CCMP291</strain>
    </source>
</reference>
<feature type="transmembrane region" description="Helical" evidence="8">
    <location>
        <begin position="1883"/>
        <end position="1908"/>
    </location>
</feature>
<dbReference type="Gene3D" id="3.40.640.10">
    <property type="entry name" value="Type I PLP-dependent aspartate aminotransferase-like (Major domain)"/>
    <property type="match status" value="2"/>
</dbReference>
<sequence length="2208" mass="233648">MELLVNETLTPLLVSLAGALPSTPPPLPPMPPPSPPSPLRSPEPGGGLIDWTKSHAFAVAASVLDQYGAPFVDRIVDRLTNGTGTLHILLSLEAALLDPSTLVAPLVGASNGTSPLLNVSVQLQALHLAGLDSILSLSLKAPDTAHPQSLHVGIEAQSLRLGATVSILAAPTGAVVSGVGGGATDAMGLYGPALEETFEITLEMVNASMDVSMLWGLDAAGIASLQAAYADGSASSSSSAALLGCIQAATVEVNLTAIRAGFGRAPGIGIVRVAAPGSDEKQLGTMLNQTQRWLEDAFGPNVAADLAMVALNNAVKPRLELALQAALLNQSAVCELPSPAAPQPAFSKKEEAVLSAQLALGSVWSSTKLVLGPSRELPLYESTFWDNVKQFWDSQDEATAVLLVMASAVQPVVKIGIMSAAWWLPLPPYLRNRAITMQELTAKYSMVAAYVNAYLLIVFSLSLRLPPSPRRSEAAIALEPNAAEPIAEIVTDVLPGEVLFVYAQIIAQATITLLRVLHDRAAASQPSSTAAAEAEAEAAARTANLAAIDVDSWFPAARTPSTSAVVSGKPRALRIPSCSTVIGVACGAVASAASLSMVVHGGKLYGVELSSVSFEYTGLLAPWIDASGPEWTMGANGSLTSAYALGELPSLVRERVLNDDAVRDNLVFWTWALPIVTPAATIALSLILALLWGQAAAAGGRRRARAGGRTHRLIGLVHRALQLLAPWSFLEVYALGVLVLVPDVRTVAHFVFDENRCPAAISTDLGESCLEIDGHFTDGTWVLKVALVFARAIQRNWPGIVILGLLFGAILWQIGERKAAKKPSKGKDSGPAVPEPKKEKDFVDPSLPILLHAYSGYAYLIMRGYFLDFLQILVGTLFFWRMFGMTGGKPTSPPLAAKAGPPFNSGWVIFYTRRLYSRIQDCWNRPIAGEAATSLDVIIRQKQSSGDAAPLVPTGEKRRCLNLGSYNYLGFGGLDETCTPAVIEALRTYGVSACSSRLEAGHVPVHSELESTVARFLGKESALVIGMGFATNSTIIPVLVDPEGNGKGVLLLSDTLNHSSIVEGVRGSGAKVVPFAHNNMHHLEAILRRATDDGQASGVPWRKIIILVEGIYSMEGQFSRLREIVALKKKYRAYLYLDEAHSIGAVGPGGRGITDLFGIPTADVDIMMGTFTKSFGSIGGYLAADAHVISALRRHSASSLYAAAMSPPAAQQVLSALKMIMGEDPASGDRGTKRMAQLVRNSNKFREGLIRMGGRVLGDRDSPVIPMMLYHPEKIYNFSQACLRRHLAVVVVGYPATPLLLSRVRFCIAASHTEAELDEALVKIEAAAKEVGVLYDKGTETALSPDPDAVAKAHMAQLKAAPLDDGLATAWTPEPLVPPSPPGREEPEAAYQLALQTALTVAKGKPALELRTTDFLRMTSAEATRAAAEAALRKYGCGTCGPRGFYGTLDVHLELESALASFLQTEAAIIYSYGIATPSSVIPAFVRAGDVLFADEAIHFTTAVGVKLARGAPRYFAHNDMVQLEAMLAAQAQADRALPAAKRPRRFLLAEGLYANGGGLCNLPELLRLRDAFGCYLIVDETLSIGALGPTGRGVAEHFGRAPCEIDIIVGSMEHAIGSVGGFCAGSTMIVSHQRLSGTGYCFSASLPAFATCAALAALKLIDDEPQRLAQLREATAVLGSTLTTHLGGLKHVTIDAHEASPLAHVGLSAGARQLMVHSGLAHIQTPRPPTIRLAVHSGVVPSAMDAALKALATALGEELKKHERTLALATTPSNSDSRVHDDHDDHDAARTKAANKKQAVGSSSLDGGAGVEPNAMAGAGVASSSSPALPAEAAPPVTIPVLYTIEFIRQVARRYVLRQMEWHAFWLGPQLARLRAARNPTLHAIFTVGHFCGSEAFYLLAIPVLCWSLGQRAHMNMFVAYFALNMYAGNWLKNFFALGRPEGAEGSPQRAMSLLAMSDYGWPSMYAVNAVGLPFFALRYWFGGFGQGTLYSAENEFTTAASYTMGIIWVLTVCGARLYSGASSPADVQGGMLVGGVLVRVWLPVCEDVDRLLSSSATIFGLPQPTFLLLLAVLLLLVHPFTPNDPRAWAALETSTKAVAFTTWYIIGANYCSTQPACAAFEPPPVATLGLAPAALQMVVRSVLGFALLLGASYGAQALTGLADPWLRFALPNKPCLPRLARSGAVFTASGLMVSLVVPTALAASGL</sequence>
<dbReference type="InterPro" id="IPR050087">
    <property type="entry name" value="AON_synthase_class-II"/>
</dbReference>
<feature type="transmembrane region" description="Helical" evidence="8">
    <location>
        <begin position="713"/>
        <end position="741"/>
    </location>
</feature>
<feature type="transmembrane region" description="Helical" evidence="8">
    <location>
        <begin position="668"/>
        <end position="692"/>
    </location>
</feature>
<accession>A0A0M0K824</accession>
<feature type="compositionally biased region" description="Pro residues" evidence="7">
    <location>
        <begin position="23"/>
        <end position="41"/>
    </location>
</feature>
<feature type="domain" description="Phosphatidic acid phosphatase type 2/haloperoxidase" evidence="10">
    <location>
        <begin position="1919"/>
        <end position="2044"/>
    </location>
</feature>
<dbReference type="InterPro" id="IPR004839">
    <property type="entry name" value="Aminotransferase_I/II_large"/>
</dbReference>
<dbReference type="PANTHER" id="PTHR13693:SF3">
    <property type="entry name" value="LD36009P"/>
    <property type="match status" value="1"/>
</dbReference>
<dbReference type="CDD" id="cd06454">
    <property type="entry name" value="KBL_like"/>
    <property type="match status" value="1"/>
</dbReference>
<evidence type="ECO:0000259" key="10">
    <source>
        <dbReference type="Pfam" id="PF01569"/>
    </source>
</evidence>
<dbReference type="InterPro" id="IPR015421">
    <property type="entry name" value="PyrdxlP-dep_Trfase_major"/>
</dbReference>
<keyword evidence="8" id="KW-0812">Transmembrane</keyword>
<keyword evidence="8" id="KW-1133">Transmembrane helix</keyword>
<evidence type="ECO:0000256" key="7">
    <source>
        <dbReference type="SAM" id="MobiDB-lite"/>
    </source>
</evidence>